<organism evidence="3 4">
    <name type="scientific">Kingella denitrificans ATCC 33394</name>
    <dbReference type="NCBI Taxonomy" id="888741"/>
    <lineage>
        <taxon>Bacteria</taxon>
        <taxon>Pseudomonadati</taxon>
        <taxon>Pseudomonadota</taxon>
        <taxon>Betaproteobacteria</taxon>
        <taxon>Neisseriales</taxon>
        <taxon>Neisseriaceae</taxon>
        <taxon>Kingella</taxon>
    </lineage>
</organism>
<evidence type="ECO:0000313" key="3">
    <source>
        <dbReference type="EMBL" id="EGC17193.1"/>
    </source>
</evidence>
<dbReference type="HOGENOM" id="CLU_117727_0_0_4"/>
<comment type="caution">
    <text evidence="3">The sequence shown here is derived from an EMBL/GenBank/DDBJ whole genome shotgun (WGS) entry which is preliminary data.</text>
</comment>
<dbReference type="InterPro" id="IPR002740">
    <property type="entry name" value="EVE_domain"/>
</dbReference>
<comment type="similarity">
    <text evidence="1">Belongs to the UPF0310 family.</text>
</comment>
<name>F0F014_9NEIS</name>
<sequence>MTKYWIGTVSQEHVLRGVSGGFCQVCHGKAAPLNRMRCGDWLLYYSPKICMDGAEKLQAFTAFGQITDDTAYPFQMSETFIPFRRNVEYAETRRNCPIDIIRTHPEWKKYASMLRYGHFEISRDFFDFVRTYMQLPPDTVWQQQGFL</sequence>
<evidence type="ECO:0000256" key="1">
    <source>
        <dbReference type="HAMAP-Rule" id="MF_00771"/>
    </source>
</evidence>
<dbReference type="AlphaFoldDB" id="F0F014"/>
<dbReference type="NCBIfam" id="NF002616">
    <property type="entry name" value="PRK02268.1-2"/>
    <property type="match status" value="1"/>
</dbReference>
<dbReference type="InterPro" id="IPR015947">
    <property type="entry name" value="PUA-like_sf"/>
</dbReference>
<accession>F0F014</accession>
<gene>
    <name evidence="3" type="ORF">HMPREF9098_1448</name>
</gene>
<dbReference type="STRING" id="888741.HMPREF9098_1448"/>
<feature type="domain" description="EVE" evidence="2">
    <location>
        <begin position="3"/>
        <end position="130"/>
    </location>
</feature>
<protein>
    <recommendedName>
        <fullName evidence="1">UPF0310 protein HMPREF9098_1448</fullName>
    </recommendedName>
</protein>
<dbReference type="InterPro" id="IPR022996">
    <property type="entry name" value="UPF0310"/>
</dbReference>
<dbReference type="CDD" id="cd21132">
    <property type="entry name" value="EVE-like"/>
    <property type="match status" value="1"/>
</dbReference>
<keyword evidence="4" id="KW-1185">Reference proteome</keyword>
<evidence type="ECO:0000313" key="4">
    <source>
        <dbReference type="Proteomes" id="UP000004088"/>
    </source>
</evidence>
<dbReference type="NCBIfam" id="NF002617">
    <property type="entry name" value="PRK02268.1-3"/>
    <property type="match status" value="1"/>
</dbReference>
<dbReference type="EMBL" id="AEWV01000022">
    <property type="protein sequence ID" value="EGC17193.1"/>
    <property type="molecule type" value="Genomic_DNA"/>
</dbReference>
<proteinExistence type="inferred from homology"/>
<dbReference type="HAMAP" id="MF_00771">
    <property type="entry name" value="UPF0310"/>
    <property type="match status" value="1"/>
</dbReference>
<dbReference type="RefSeq" id="WP_003783090.1">
    <property type="nucleotide sequence ID" value="NZ_GL870929.1"/>
</dbReference>
<evidence type="ECO:0000259" key="2">
    <source>
        <dbReference type="Pfam" id="PF01878"/>
    </source>
</evidence>
<dbReference type="Proteomes" id="UP000004088">
    <property type="component" value="Unassembled WGS sequence"/>
</dbReference>
<dbReference type="Pfam" id="PF01878">
    <property type="entry name" value="EVE"/>
    <property type="match status" value="1"/>
</dbReference>
<dbReference type="Gene3D" id="3.10.590.10">
    <property type="entry name" value="ph1033 like domains"/>
    <property type="match status" value="1"/>
</dbReference>
<reference evidence="3 4" key="1">
    <citation type="submission" date="2011-01" db="EMBL/GenBank/DDBJ databases">
        <authorList>
            <person name="Muzny D."/>
            <person name="Qin X."/>
            <person name="Deng J."/>
            <person name="Jiang H."/>
            <person name="Liu Y."/>
            <person name="Qu J."/>
            <person name="Song X.-Z."/>
            <person name="Zhang L."/>
            <person name="Thornton R."/>
            <person name="Coyle M."/>
            <person name="Francisco L."/>
            <person name="Jackson L."/>
            <person name="Javaid M."/>
            <person name="Korchina V."/>
            <person name="Kovar C."/>
            <person name="Mata R."/>
            <person name="Mathew T."/>
            <person name="Ngo R."/>
            <person name="Nguyen L."/>
            <person name="Nguyen N."/>
            <person name="Okwuonu G."/>
            <person name="Ongeri F."/>
            <person name="Pham C."/>
            <person name="Simmons D."/>
            <person name="Wilczek-Boney K."/>
            <person name="Hale W."/>
            <person name="Jakkamsetti A."/>
            <person name="Pham P."/>
            <person name="Ruth R."/>
            <person name="San Lucas F."/>
            <person name="Warren J."/>
            <person name="Zhang J."/>
            <person name="Zhao Z."/>
            <person name="Zhou C."/>
            <person name="Zhu D."/>
            <person name="Lee S."/>
            <person name="Bess C."/>
            <person name="Blankenburg K."/>
            <person name="Forbes L."/>
            <person name="Fu Q."/>
            <person name="Gubbala S."/>
            <person name="Hirani K."/>
            <person name="Jayaseelan J.C."/>
            <person name="Lara F."/>
            <person name="Munidasa M."/>
            <person name="Palculict T."/>
            <person name="Patil S."/>
            <person name="Pu L.-L."/>
            <person name="Saada N."/>
            <person name="Tang L."/>
            <person name="Weissenberger G."/>
            <person name="Zhu Y."/>
            <person name="Hemphill L."/>
            <person name="Shang Y."/>
            <person name="Youmans B."/>
            <person name="Ayvaz T."/>
            <person name="Ross M."/>
            <person name="Santibanez J."/>
            <person name="Aqrawi P."/>
            <person name="Gross S."/>
            <person name="Joshi V."/>
            <person name="Fowler G."/>
            <person name="Nazareth L."/>
            <person name="Reid J."/>
            <person name="Worley K."/>
            <person name="Petrosino J."/>
            <person name="Highlander S."/>
            <person name="Gibbs R."/>
        </authorList>
    </citation>
    <scope>NUCLEOTIDE SEQUENCE [LARGE SCALE GENOMIC DNA]</scope>
    <source>
        <strain evidence="3 4">ATCC 33394</strain>
    </source>
</reference>
<dbReference type="SUPFAM" id="SSF88697">
    <property type="entry name" value="PUA domain-like"/>
    <property type="match status" value="1"/>
</dbReference>